<accession>A0A367ZUH0</accession>
<evidence type="ECO:0000313" key="1">
    <source>
        <dbReference type="EMBL" id="RCK81012.1"/>
    </source>
</evidence>
<dbReference type="Gene3D" id="3.40.190.10">
    <property type="entry name" value="Periplasmic binding protein-like II"/>
    <property type="match status" value="2"/>
</dbReference>
<proteinExistence type="predicted"/>
<name>A0A367ZUH0_9BACT</name>
<organism evidence="1 2">
    <name type="scientific">Candidatus Ozemobacter sibiricus</name>
    <dbReference type="NCBI Taxonomy" id="2268124"/>
    <lineage>
        <taxon>Bacteria</taxon>
        <taxon>Candidatus Ozemobacteria</taxon>
        <taxon>Candidatus Ozemobacterales</taxon>
        <taxon>Candidatus Ozemobacteraceae</taxon>
        <taxon>Candidatus Ozemobacter</taxon>
    </lineage>
</organism>
<dbReference type="Proteomes" id="UP000252355">
    <property type="component" value="Unassembled WGS sequence"/>
</dbReference>
<dbReference type="AlphaFoldDB" id="A0A367ZUH0"/>
<dbReference type="SUPFAM" id="SSF53850">
    <property type="entry name" value="Periplasmic binding protein-like II"/>
    <property type="match status" value="1"/>
</dbReference>
<protein>
    <submittedName>
        <fullName evidence="1">Phosphate-binding protein</fullName>
    </submittedName>
</protein>
<dbReference type="PANTHER" id="PTHR35841">
    <property type="entry name" value="PHOSPHONATES-BINDING PERIPLASMIC PROTEIN"/>
    <property type="match status" value="1"/>
</dbReference>
<comment type="caution">
    <text evidence="1">The sequence shown here is derived from an EMBL/GenBank/DDBJ whole genome shotgun (WGS) entry which is preliminary data.</text>
</comment>
<sequence>MSMRQMAANTSLFSGIVFLLLAGILAASGLLWRNFLEFSGSGNGDSEVFIGLSSQPSPRVTLARAMEHHLRFGFVIPRGDLVEFIEAVQPALENITGSLGYHPVIDVSDSTTELLAKLERGDVQIAAVTAVAYARLRATNKVRPLLERTGSNNKHSLFVVRRDSAFRTLADLQGTRIAYKSRDSLSAYAMPRLELRRQGHDPDTFFRSATFTGNVRTSALGVLNGEFEVAVMSDTFFTELEADVRDHLRILHKTAPIPGGVYLAKATHPPELLDRLTEAFLAKGPHLATREEFAGYFRVKRPDPSLYDFLSEVEDDG</sequence>
<gene>
    <name evidence="1" type="ORF">OZSIB_2389</name>
</gene>
<dbReference type="EMBL" id="QOQW01000003">
    <property type="protein sequence ID" value="RCK81012.1"/>
    <property type="molecule type" value="Genomic_DNA"/>
</dbReference>
<dbReference type="Pfam" id="PF12974">
    <property type="entry name" value="Phosphonate-bd"/>
    <property type="match status" value="1"/>
</dbReference>
<dbReference type="PANTHER" id="PTHR35841:SF1">
    <property type="entry name" value="PHOSPHONATES-BINDING PERIPLASMIC PROTEIN"/>
    <property type="match status" value="1"/>
</dbReference>
<reference evidence="1 2" key="1">
    <citation type="submission" date="2018-05" db="EMBL/GenBank/DDBJ databases">
        <title>A metagenomic window into the 2 km-deep terrestrial subsurface aquifer revealed taxonomically and functionally diverse microbial community comprising novel uncultured bacterial lineages.</title>
        <authorList>
            <person name="Kadnikov V.V."/>
            <person name="Mardanov A.V."/>
            <person name="Beletsky A.V."/>
            <person name="Banks D."/>
            <person name="Pimenov N.V."/>
            <person name="Frank Y.A."/>
            <person name="Karnachuk O.V."/>
            <person name="Ravin N.V."/>
        </authorList>
    </citation>
    <scope>NUCLEOTIDE SEQUENCE [LARGE SCALE GENOMIC DNA]</scope>
    <source>
        <strain evidence="1">BY5</strain>
    </source>
</reference>
<evidence type="ECO:0000313" key="2">
    <source>
        <dbReference type="Proteomes" id="UP000252355"/>
    </source>
</evidence>